<protein>
    <submittedName>
        <fullName evidence="2">Uncharacterized protein</fullName>
    </submittedName>
</protein>
<dbReference type="AlphaFoldDB" id="A0AAU7CMG1"/>
<organism evidence="2">
    <name type="scientific">Singulisphaera sp. Ch08</name>
    <dbReference type="NCBI Taxonomy" id="3120278"/>
    <lineage>
        <taxon>Bacteria</taxon>
        <taxon>Pseudomonadati</taxon>
        <taxon>Planctomycetota</taxon>
        <taxon>Planctomycetia</taxon>
        <taxon>Isosphaerales</taxon>
        <taxon>Isosphaeraceae</taxon>
        <taxon>Singulisphaera</taxon>
    </lineage>
</organism>
<name>A0AAU7CMG1_9BACT</name>
<dbReference type="EMBL" id="CP155447">
    <property type="protein sequence ID" value="XBH06243.1"/>
    <property type="molecule type" value="Genomic_DNA"/>
</dbReference>
<gene>
    <name evidence="2" type="ORF">V5E97_09460</name>
</gene>
<keyword evidence="1" id="KW-0812">Transmembrane</keyword>
<keyword evidence="1" id="KW-1133">Transmembrane helix</keyword>
<sequence>MREIRMTMPELALIAGTRGMLGAGFGLLLADRLSEGQRKSVGWTLMLVGVLTTIPLAIEVFGAIRAAERTGRAESSPELAHAYVL</sequence>
<reference evidence="2" key="1">
    <citation type="submission" date="2024-05" db="EMBL/GenBank/DDBJ databases">
        <title>Planctomycetes of the genus Singulisphaera possess chitinolytic capabilities.</title>
        <authorList>
            <person name="Ivanova A."/>
        </authorList>
    </citation>
    <scope>NUCLEOTIDE SEQUENCE</scope>
    <source>
        <strain evidence="2">Ch08T</strain>
    </source>
</reference>
<evidence type="ECO:0000256" key="1">
    <source>
        <dbReference type="SAM" id="Phobius"/>
    </source>
</evidence>
<evidence type="ECO:0000313" key="2">
    <source>
        <dbReference type="EMBL" id="XBH06243.1"/>
    </source>
</evidence>
<dbReference type="RefSeq" id="WP_406699092.1">
    <property type="nucleotide sequence ID" value="NZ_CP155447.1"/>
</dbReference>
<proteinExistence type="predicted"/>
<feature type="transmembrane region" description="Helical" evidence="1">
    <location>
        <begin position="42"/>
        <end position="64"/>
    </location>
</feature>
<keyword evidence="1" id="KW-0472">Membrane</keyword>
<feature type="transmembrane region" description="Helical" evidence="1">
    <location>
        <begin position="12"/>
        <end position="30"/>
    </location>
</feature>
<accession>A0AAU7CMG1</accession>